<evidence type="ECO:0000256" key="3">
    <source>
        <dbReference type="ARBA" id="ARBA00023157"/>
    </source>
</evidence>
<keyword evidence="3 6" id="KW-1015">Disulfide bond</keyword>
<keyword evidence="10" id="KW-1185">Reference proteome</keyword>
<dbReference type="Gene3D" id="2.60.120.260">
    <property type="entry name" value="Galactose-binding domain-like"/>
    <property type="match status" value="1"/>
</dbReference>
<dbReference type="SUPFAM" id="SSF57196">
    <property type="entry name" value="EGF/Laminin"/>
    <property type="match status" value="1"/>
</dbReference>
<dbReference type="EMBL" id="KZ308702">
    <property type="protein sequence ID" value="KAG8233282.1"/>
    <property type="molecule type" value="Genomic_DNA"/>
</dbReference>
<keyword evidence="2" id="KW-0677">Repeat</keyword>
<dbReference type="CDD" id="cd00055">
    <property type="entry name" value="EGF_Lam"/>
    <property type="match status" value="1"/>
</dbReference>
<comment type="caution">
    <text evidence="6">Lacks conserved residue(s) required for the propagation of feature annotation.</text>
</comment>
<dbReference type="InterPro" id="IPR008211">
    <property type="entry name" value="Laminin_N"/>
</dbReference>
<dbReference type="AlphaFoldDB" id="A0A8K0KE38"/>
<organism evidence="9 10">
    <name type="scientific">Ladona fulva</name>
    <name type="common">Scarce chaser dragonfly</name>
    <name type="synonym">Libellula fulva</name>
    <dbReference type="NCBI Taxonomy" id="123851"/>
    <lineage>
        <taxon>Eukaryota</taxon>
        <taxon>Metazoa</taxon>
        <taxon>Ecdysozoa</taxon>
        <taxon>Arthropoda</taxon>
        <taxon>Hexapoda</taxon>
        <taxon>Insecta</taxon>
        <taxon>Pterygota</taxon>
        <taxon>Palaeoptera</taxon>
        <taxon>Odonata</taxon>
        <taxon>Epiprocta</taxon>
        <taxon>Anisoptera</taxon>
        <taxon>Libelluloidea</taxon>
        <taxon>Libellulidae</taxon>
        <taxon>Ladona</taxon>
    </lineage>
</organism>
<dbReference type="PROSITE" id="PS51117">
    <property type="entry name" value="LAMININ_NTER"/>
    <property type="match status" value="1"/>
</dbReference>
<gene>
    <name evidence="9" type="ORF">J437_LFUL013626</name>
</gene>
<evidence type="ECO:0000313" key="9">
    <source>
        <dbReference type="EMBL" id="KAG8233282.1"/>
    </source>
</evidence>
<dbReference type="Gene3D" id="2.170.300.10">
    <property type="entry name" value="Tie2 ligand-binding domain superfamily"/>
    <property type="match status" value="1"/>
</dbReference>
<proteinExistence type="predicted"/>
<evidence type="ECO:0000259" key="7">
    <source>
        <dbReference type="PROSITE" id="PS50027"/>
    </source>
</evidence>
<dbReference type="SMART" id="SM00180">
    <property type="entry name" value="EGF_Lam"/>
    <property type="match status" value="1"/>
</dbReference>
<evidence type="ECO:0000256" key="6">
    <source>
        <dbReference type="PROSITE-ProRule" id="PRU00460"/>
    </source>
</evidence>
<dbReference type="Pfam" id="PF24973">
    <property type="entry name" value="EGF_LMN_ATRN"/>
    <property type="match status" value="1"/>
</dbReference>
<comment type="caution">
    <text evidence="9">The sequence shown here is derived from an EMBL/GenBank/DDBJ whole genome shotgun (WGS) entry which is preliminary data.</text>
</comment>
<dbReference type="PANTHER" id="PTHR10574:SF435">
    <property type="entry name" value="LAMININ SUBUNIT GAMMA-1"/>
    <property type="match status" value="1"/>
</dbReference>
<evidence type="ECO:0000259" key="8">
    <source>
        <dbReference type="PROSITE" id="PS51117"/>
    </source>
</evidence>
<evidence type="ECO:0000256" key="4">
    <source>
        <dbReference type="ARBA" id="ARBA00023180"/>
    </source>
</evidence>
<dbReference type="PANTHER" id="PTHR10574">
    <property type="entry name" value="NETRIN/LAMININ-RELATED"/>
    <property type="match status" value="1"/>
</dbReference>
<dbReference type="InterPro" id="IPR002049">
    <property type="entry name" value="LE_dom"/>
</dbReference>
<feature type="domain" description="Laminin EGF-like" evidence="7">
    <location>
        <begin position="34"/>
        <end position="93"/>
    </location>
</feature>
<evidence type="ECO:0000256" key="2">
    <source>
        <dbReference type="ARBA" id="ARBA00022737"/>
    </source>
</evidence>
<dbReference type="PROSITE" id="PS01248">
    <property type="entry name" value="EGF_LAM_1"/>
    <property type="match status" value="1"/>
</dbReference>
<reference evidence="9" key="2">
    <citation type="submission" date="2017-10" db="EMBL/GenBank/DDBJ databases">
        <title>Ladona fulva Genome sequencing and assembly.</title>
        <authorList>
            <person name="Murali S."/>
            <person name="Richards S."/>
            <person name="Bandaranaike D."/>
            <person name="Bellair M."/>
            <person name="Blankenburg K."/>
            <person name="Chao H."/>
            <person name="Dinh H."/>
            <person name="Doddapaneni H."/>
            <person name="Dugan-Rocha S."/>
            <person name="Elkadiri S."/>
            <person name="Gnanaolivu R."/>
            <person name="Hernandez B."/>
            <person name="Skinner E."/>
            <person name="Javaid M."/>
            <person name="Lee S."/>
            <person name="Li M."/>
            <person name="Ming W."/>
            <person name="Munidasa M."/>
            <person name="Muniz J."/>
            <person name="Nguyen L."/>
            <person name="Hughes D."/>
            <person name="Osuji N."/>
            <person name="Pu L.-L."/>
            <person name="Puazo M."/>
            <person name="Qu C."/>
            <person name="Quiroz J."/>
            <person name="Raj R."/>
            <person name="Weissenberger G."/>
            <person name="Xin Y."/>
            <person name="Zou X."/>
            <person name="Han Y."/>
            <person name="Worley K."/>
            <person name="Muzny D."/>
            <person name="Gibbs R."/>
        </authorList>
    </citation>
    <scope>NUCLEOTIDE SEQUENCE</scope>
    <source>
        <strain evidence="9">Sampled in the wild</strain>
    </source>
</reference>
<dbReference type="PROSITE" id="PS50027">
    <property type="entry name" value="EGF_LAM_2"/>
    <property type="match status" value="1"/>
</dbReference>
<dbReference type="OrthoDB" id="430826at2759"/>
<feature type="domain" description="Laminin N-terminal" evidence="8">
    <location>
        <begin position="1"/>
        <end position="33"/>
    </location>
</feature>
<evidence type="ECO:0000256" key="1">
    <source>
        <dbReference type="ARBA" id="ARBA00022729"/>
    </source>
</evidence>
<dbReference type="GO" id="GO:0009887">
    <property type="term" value="P:animal organ morphogenesis"/>
    <property type="evidence" value="ECO:0007669"/>
    <property type="project" value="TreeGrafter"/>
</dbReference>
<dbReference type="GO" id="GO:0005604">
    <property type="term" value="C:basement membrane"/>
    <property type="evidence" value="ECO:0007669"/>
    <property type="project" value="TreeGrafter"/>
</dbReference>
<dbReference type="InterPro" id="IPR056863">
    <property type="entry name" value="LMN_ATRN_NET-like_EGF"/>
</dbReference>
<protein>
    <submittedName>
        <fullName evidence="9">Uncharacterized protein</fullName>
    </submittedName>
</protein>
<accession>A0A8K0KE38</accession>
<sequence length="94" mass="10497">MDRLNTFGDEVFRDPQVLKSYYYAISDFAVGARCKCNGHASECVPSTGVDATSSRVCKCEHNTAGRDCEKCLPFYNDAPWGRANANDPHECKRK</sequence>
<keyword evidence="4" id="KW-0325">Glycoprotein</keyword>
<keyword evidence="5 6" id="KW-0424">Laminin EGF-like domain</keyword>
<keyword evidence="1" id="KW-0732">Signal</keyword>
<dbReference type="GO" id="GO:0007411">
    <property type="term" value="P:axon guidance"/>
    <property type="evidence" value="ECO:0007669"/>
    <property type="project" value="TreeGrafter"/>
</dbReference>
<dbReference type="InterPro" id="IPR050440">
    <property type="entry name" value="Laminin/Netrin_ECM"/>
</dbReference>
<dbReference type="Proteomes" id="UP000792457">
    <property type="component" value="Unassembled WGS sequence"/>
</dbReference>
<name>A0A8K0KE38_LADFU</name>
<evidence type="ECO:0000256" key="5">
    <source>
        <dbReference type="ARBA" id="ARBA00023292"/>
    </source>
</evidence>
<evidence type="ECO:0000313" key="10">
    <source>
        <dbReference type="Proteomes" id="UP000792457"/>
    </source>
</evidence>
<dbReference type="GO" id="GO:0009888">
    <property type="term" value="P:tissue development"/>
    <property type="evidence" value="ECO:0007669"/>
    <property type="project" value="TreeGrafter"/>
</dbReference>
<reference evidence="9" key="1">
    <citation type="submission" date="2013-04" db="EMBL/GenBank/DDBJ databases">
        <authorList>
            <person name="Qu J."/>
            <person name="Murali S.C."/>
            <person name="Bandaranaike D."/>
            <person name="Bellair M."/>
            <person name="Blankenburg K."/>
            <person name="Chao H."/>
            <person name="Dinh H."/>
            <person name="Doddapaneni H."/>
            <person name="Downs B."/>
            <person name="Dugan-Rocha S."/>
            <person name="Elkadiri S."/>
            <person name="Gnanaolivu R.D."/>
            <person name="Hernandez B."/>
            <person name="Javaid M."/>
            <person name="Jayaseelan J.C."/>
            <person name="Lee S."/>
            <person name="Li M."/>
            <person name="Ming W."/>
            <person name="Munidasa M."/>
            <person name="Muniz J."/>
            <person name="Nguyen L."/>
            <person name="Ongeri F."/>
            <person name="Osuji N."/>
            <person name="Pu L.-L."/>
            <person name="Puazo M."/>
            <person name="Qu C."/>
            <person name="Quiroz J."/>
            <person name="Raj R."/>
            <person name="Weissenberger G."/>
            <person name="Xin Y."/>
            <person name="Zou X."/>
            <person name="Han Y."/>
            <person name="Richards S."/>
            <person name="Worley K."/>
            <person name="Muzny D."/>
            <person name="Gibbs R."/>
        </authorList>
    </citation>
    <scope>NUCLEOTIDE SEQUENCE</scope>
    <source>
        <strain evidence="9">Sampled in the wild</strain>
    </source>
</reference>
<feature type="disulfide bond" evidence="6">
    <location>
        <begin position="59"/>
        <end position="68"/>
    </location>
</feature>